<dbReference type="EMBL" id="LAZR01000819">
    <property type="protein sequence ID" value="KKN57101.1"/>
    <property type="molecule type" value="Genomic_DNA"/>
</dbReference>
<name>A0A0F9U738_9ZZZZ</name>
<dbReference type="InterPro" id="IPR008258">
    <property type="entry name" value="Transglycosylase_SLT_dom_1"/>
</dbReference>
<gene>
    <name evidence="2" type="ORF">LCGC14_0565730</name>
</gene>
<dbReference type="AlphaFoldDB" id="A0A0F9U738"/>
<reference evidence="2" key="1">
    <citation type="journal article" date="2015" name="Nature">
        <title>Complex archaea that bridge the gap between prokaryotes and eukaryotes.</title>
        <authorList>
            <person name="Spang A."/>
            <person name="Saw J.H."/>
            <person name="Jorgensen S.L."/>
            <person name="Zaremba-Niedzwiedzka K."/>
            <person name="Martijn J."/>
            <person name="Lind A.E."/>
            <person name="van Eijk R."/>
            <person name="Schleper C."/>
            <person name="Guy L."/>
            <person name="Ettema T.J."/>
        </authorList>
    </citation>
    <scope>NUCLEOTIDE SEQUENCE</scope>
</reference>
<organism evidence="2">
    <name type="scientific">marine sediment metagenome</name>
    <dbReference type="NCBI Taxonomy" id="412755"/>
    <lineage>
        <taxon>unclassified sequences</taxon>
        <taxon>metagenomes</taxon>
        <taxon>ecological metagenomes</taxon>
    </lineage>
</organism>
<protein>
    <recommendedName>
        <fullName evidence="1">Transglycosylase SLT domain-containing protein</fullName>
    </recommendedName>
</protein>
<dbReference type="PANTHER" id="PTHR37423">
    <property type="entry name" value="SOLUBLE LYTIC MUREIN TRANSGLYCOSYLASE-RELATED"/>
    <property type="match status" value="1"/>
</dbReference>
<comment type="caution">
    <text evidence="2">The sequence shown here is derived from an EMBL/GenBank/DDBJ whole genome shotgun (WGS) entry which is preliminary data.</text>
</comment>
<dbReference type="PANTHER" id="PTHR37423:SF2">
    <property type="entry name" value="MEMBRANE-BOUND LYTIC MUREIN TRANSGLYCOSYLASE C"/>
    <property type="match status" value="1"/>
</dbReference>
<evidence type="ECO:0000259" key="1">
    <source>
        <dbReference type="Pfam" id="PF01464"/>
    </source>
</evidence>
<dbReference type="SUPFAM" id="SSF53955">
    <property type="entry name" value="Lysozyme-like"/>
    <property type="match status" value="1"/>
</dbReference>
<sequence>MRKWIALIGAGALILYVRSRPRLYIPNEVTNLFWDEEADRWRTNEEVADILREHPERVPLTLTSGEARILSYLDLIQTNAERFNLDPALIAAIISRESGGDYTARGAVGEYGLMQLRDTTAEWLGFRGDLDLLYNPAENLRYGSQYLRYQLDRYAETADPVSFAVSAYNAGTAAVKKGSFTNQDYVDGVVKYRLPRFTLLIDRARGIY</sequence>
<feature type="domain" description="Transglycosylase SLT" evidence="1">
    <location>
        <begin position="75"/>
        <end position="177"/>
    </location>
</feature>
<dbReference type="Pfam" id="PF01464">
    <property type="entry name" value="SLT"/>
    <property type="match status" value="1"/>
</dbReference>
<evidence type="ECO:0000313" key="2">
    <source>
        <dbReference type="EMBL" id="KKN57101.1"/>
    </source>
</evidence>
<dbReference type="Gene3D" id="1.10.530.10">
    <property type="match status" value="1"/>
</dbReference>
<dbReference type="InterPro" id="IPR023346">
    <property type="entry name" value="Lysozyme-like_dom_sf"/>
</dbReference>
<accession>A0A0F9U738</accession>
<proteinExistence type="predicted"/>